<evidence type="ECO:0000313" key="2">
    <source>
        <dbReference type="Proteomes" id="UP000683417"/>
    </source>
</evidence>
<comment type="caution">
    <text evidence="1">The sequence shown here is derived from an EMBL/GenBank/DDBJ whole genome shotgun (WGS) entry which is preliminary data.</text>
</comment>
<name>A0A9W4GE90_BLUGR</name>
<dbReference type="EMBL" id="CAJHIT010000005">
    <property type="protein sequence ID" value="CAD6502312.1"/>
    <property type="molecule type" value="Genomic_DNA"/>
</dbReference>
<sequence length="24" mass="2863">MRSTTSMMEGSLFPQYKKYQSSFK</sequence>
<protein>
    <submittedName>
        <fullName evidence="1">BgTH12-02547</fullName>
    </submittedName>
</protein>
<evidence type="ECO:0000313" key="1">
    <source>
        <dbReference type="EMBL" id="CAD6502312.1"/>
    </source>
</evidence>
<gene>
    <name evidence="1" type="ORF">BGTH12_LOCUS3670</name>
</gene>
<dbReference type="AlphaFoldDB" id="A0A9W4GE90"/>
<proteinExistence type="predicted"/>
<dbReference type="Proteomes" id="UP000683417">
    <property type="component" value="Unassembled WGS sequence"/>
</dbReference>
<reference evidence="1" key="1">
    <citation type="submission" date="2020-10" db="EMBL/GenBank/DDBJ databases">
        <authorList>
            <person name="Muller C M."/>
        </authorList>
    </citation>
    <scope>NUCLEOTIDE SEQUENCE</scope>
    <source>
        <strain evidence="1">THUN-12</strain>
    </source>
</reference>
<accession>A0A9W4GE90</accession>
<organism evidence="1 2">
    <name type="scientific">Blumeria graminis f. sp. triticale</name>
    <dbReference type="NCBI Taxonomy" id="1689686"/>
    <lineage>
        <taxon>Eukaryota</taxon>
        <taxon>Fungi</taxon>
        <taxon>Dikarya</taxon>
        <taxon>Ascomycota</taxon>
        <taxon>Pezizomycotina</taxon>
        <taxon>Leotiomycetes</taxon>
        <taxon>Erysiphales</taxon>
        <taxon>Erysiphaceae</taxon>
        <taxon>Blumeria</taxon>
    </lineage>
</organism>